<keyword evidence="10" id="KW-1185">Reference proteome</keyword>
<evidence type="ECO:0000256" key="3">
    <source>
        <dbReference type="ARBA" id="ARBA00022723"/>
    </source>
</evidence>
<dbReference type="EMBL" id="CAJPDQ010000032">
    <property type="protein sequence ID" value="CAF9929306.1"/>
    <property type="molecule type" value="Genomic_DNA"/>
</dbReference>
<reference evidence="9" key="1">
    <citation type="submission" date="2021-03" db="EMBL/GenBank/DDBJ databases">
        <authorList>
            <person name="Tagirdzhanova G."/>
        </authorList>
    </citation>
    <scope>NUCLEOTIDE SEQUENCE</scope>
</reference>
<evidence type="ECO:0000313" key="9">
    <source>
        <dbReference type="EMBL" id="CAF9929306.1"/>
    </source>
</evidence>
<evidence type="ECO:0000256" key="6">
    <source>
        <dbReference type="ARBA" id="ARBA00023033"/>
    </source>
</evidence>
<feature type="transmembrane region" description="Helical" evidence="8">
    <location>
        <begin position="17"/>
        <end position="36"/>
    </location>
</feature>
<accession>A0A8H3FNI4</accession>
<proteinExistence type="inferred from homology"/>
<evidence type="ECO:0000256" key="1">
    <source>
        <dbReference type="ARBA" id="ARBA00001971"/>
    </source>
</evidence>
<sequence>MDTSVFVDLLKHQDGKLLLLGISLLAVVYKVTRILYRFYFHPLAKIPGPPLAIATYLYEWYYDIWHHGTYNSRLPQLHEKYGPVLRLNPDEVHVLDHEYYPEVFNNTSGRVDKPEHIAGMIGPYPTTFGTAGYELHRLRRSAVSGFFSRAAVIELAPAIMRPLNILCDRLQNATQTEETLNMRYFFEAVTRDVIADYCFARSPVDVLKNDFNKQGFDEIENFLSVNLLNINFPALLRPLFYLPDWLAKILFPPMMDTLDFRYDLSRQIEAIRNGDNEAYKESAHRTIFHEILSNEKLPPSELAPNRIRDEAWTLMVAGSGTMYHPYDNAQVLRVTSYHISANPDIRQRLFAELKNAIPDSDQIPTLQELEKLEYLSAVAREGLRIADTLIHRLARTFPDKTMVHPSSGLSIPAGTTIYMSPCLMLHHNPLLFPEPYAFQPDRWLGSEGKKLEKYLSPFARGTRDCLGLNLARAELVIILATIYRRFDFDVSAVVRRRDIDMTRDFIVGAPAKDSPGILVKVKAAN</sequence>
<dbReference type="InterPro" id="IPR002401">
    <property type="entry name" value="Cyt_P450_E_grp-I"/>
</dbReference>
<keyword evidence="8" id="KW-1133">Transmembrane helix</keyword>
<dbReference type="GO" id="GO:0004497">
    <property type="term" value="F:monooxygenase activity"/>
    <property type="evidence" value="ECO:0007669"/>
    <property type="project" value="UniProtKB-KW"/>
</dbReference>
<comment type="similarity">
    <text evidence="2">Belongs to the cytochrome P450 family.</text>
</comment>
<evidence type="ECO:0000256" key="5">
    <source>
        <dbReference type="ARBA" id="ARBA00023004"/>
    </source>
</evidence>
<evidence type="ECO:0000256" key="4">
    <source>
        <dbReference type="ARBA" id="ARBA00023002"/>
    </source>
</evidence>
<evidence type="ECO:0008006" key="11">
    <source>
        <dbReference type="Google" id="ProtNLM"/>
    </source>
</evidence>
<dbReference type="Pfam" id="PF00067">
    <property type="entry name" value="p450"/>
    <property type="match status" value="1"/>
</dbReference>
<dbReference type="PANTHER" id="PTHR24305">
    <property type="entry name" value="CYTOCHROME P450"/>
    <property type="match status" value="1"/>
</dbReference>
<dbReference type="InterPro" id="IPR036396">
    <property type="entry name" value="Cyt_P450_sf"/>
</dbReference>
<keyword evidence="8" id="KW-0472">Membrane</keyword>
<keyword evidence="3 7" id="KW-0479">Metal-binding</keyword>
<organism evidence="9 10">
    <name type="scientific">Gomphillus americanus</name>
    <dbReference type="NCBI Taxonomy" id="1940652"/>
    <lineage>
        <taxon>Eukaryota</taxon>
        <taxon>Fungi</taxon>
        <taxon>Dikarya</taxon>
        <taxon>Ascomycota</taxon>
        <taxon>Pezizomycotina</taxon>
        <taxon>Lecanoromycetes</taxon>
        <taxon>OSLEUM clade</taxon>
        <taxon>Ostropomycetidae</taxon>
        <taxon>Ostropales</taxon>
        <taxon>Graphidaceae</taxon>
        <taxon>Gomphilloideae</taxon>
        <taxon>Gomphillus</taxon>
    </lineage>
</organism>
<feature type="binding site" description="axial binding residue" evidence="7">
    <location>
        <position position="465"/>
    </location>
    <ligand>
        <name>heme</name>
        <dbReference type="ChEBI" id="CHEBI:30413"/>
    </ligand>
    <ligandPart>
        <name>Fe</name>
        <dbReference type="ChEBI" id="CHEBI:18248"/>
    </ligandPart>
</feature>
<dbReference type="OrthoDB" id="3945418at2759"/>
<dbReference type="GO" id="GO:0016705">
    <property type="term" value="F:oxidoreductase activity, acting on paired donors, with incorporation or reduction of molecular oxygen"/>
    <property type="evidence" value="ECO:0007669"/>
    <property type="project" value="InterPro"/>
</dbReference>
<dbReference type="PRINTS" id="PR00385">
    <property type="entry name" value="P450"/>
</dbReference>
<name>A0A8H3FNI4_9LECA</name>
<dbReference type="SUPFAM" id="SSF48264">
    <property type="entry name" value="Cytochrome P450"/>
    <property type="match status" value="1"/>
</dbReference>
<dbReference type="CDD" id="cd11062">
    <property type="entry name" value="CYP58-like"/>
    <property type="match status" value="1"/>
</dbReference>
<dbReference type="GO" id="GO:0020037">
    <property type="term" value="F:heme binding"/>
    <property type="evidence" value="ECO:0007669"/>
    <property type="project" value="InterPro"/>
</dbReference>
<dbReference type="AlphaFoldDB" id="A0A8H3FNI4"/>
<dbReference type="InterPro" id="IPR001128">
    <property type="entry name" value="Cyt_P450"/>
</dbReference>
<keyword evidence="6" id="KW-0503">Monooxygenase</keyword>
<dbReference type="Gene3D" id="1.10.630.10">
    <property type="entry name" value="Cytochrome P450"/>
    <property type="match status" value="1"/>
</dbReference>
<protein>
    <recommendedName>
        <fullName evidence="11">Cytochrome P450</fullName>
    </recommendedName>
</protein>
<gene>
    <name evidence="9" type="ORF">GOMPHAMPRED_005365</name>
</gene>
<dbReference type="Proteomes" id="UP000664169">
    <property type="component" value="Unassembled WGS sequence"/>
</dbReference>
<comment type="cofactor">
    <cofactor evidence="1 7">
        <name>heme</name>
        <dbReference type="ChEBI" id="CHEBI:30413"/>
    </cofactor>
</comment>
<keyword evidence="8" id="KW-0812">Transmembrane</keyword>
<evidence type="ECO:0000256" key="2">
    <source>
        <dbReference type="ARBA" id="ARBA00010617"/>
    </source>
</evidence>
<dbReference type="PRINTS" id="PR00463">
    <property type="entry name" value="EP450I"/>
</dbReference>
<keyword evidence="4" id="KW-0560">Oxidoreductase</keyword>
<keyword evidence="7" id="KW-0349">Heme</keyword>
<keyword evidence="5 7" id="KW-0408">Iron</keyword>
<evidence type="ECO:0000256" key="7">
    <source>
        <dbReference type="PIRSR" id="PIRSR602401-1"/>
    </source>
</evidence>
<dbReference type="PANTHER" id="PTHR24305:SF157">
    <property type="entry name" value="N-ACETYLTRYPTOPHAN 6-HYDROXYLASE IVOC-RELATED"/>
    <property type="match status" value="1"/>
</dbReference>
<comment type="caution">
    <text evidence="9">The sequence shown here is derived from an EMBL/GenBank/DDBJ whole genome shotgun (WGS) entry which is preliminary data.</text>
</comment>
<dbReference type="InterPro" id="IPR050121">
    <property type="entry name" value="Cytochrome_P450_monoxygenase"/>
</dbReference>
<evidence type="ECO:0000256" key="8">
    <source>
        <dbReference type="SAM" id="Phobius"/>
    </source>
</evidence>
<evidence type="ECO:0000313" key="10">
    <source>
        <dbReference type="Proteomes" id="UP000664169"/>
    </source>
</evidence>
<dbReference type="GO" id="GO:0005506">
    <property type="term" value="F:iron ion binding"/>
    <property type="evidence" value="ECO:0007669"/>
    <property type="project" value="InterPro"/>
</dbReference>